<dbReference type="Proteomes" id="UP000190648">
    <property type="component" value="Unassembled WGS sequence"/>
</dbReference>
<evidence type="ECO:0000313" key="2">
    <source>
        <dbReference type="Proteomes" id="UP000190648"/>
    </source>
</evidence>
<dbReference type="AlphaFoldDB" id="A0A1V4JGU4"/>
<sequence>MACGTARLVLPAGPARARPGGLCAAPLSSGPDLGWESRKGARVGLGVVAFPARPGWAPQQDPRPSVAAYRQGQKVSAKRSYLDELQHFNIIKKEDPKFGFV</sequence>
<gene>
    <name evidence="1" type="ORF">AV530_017307</name>
</gene>
<comment type="caution">
    <text evidence="1">The sequence shown here is derived from an EMBL/GenBank/DDBJ whole genome shotgun (WGS) entry which is preliminary data.</text>
</comment>
<accession>A0A1V4JGU4</accession>
<evidence type="ECO:0000313" key="1">
    <source>
        <dbReference type="EMBL" id="OPJ70987.1"/>
    </source>
</evidence>
<protein>
    <submittedName>
        <fullName evidence="1">Uncharacterized protein</fullName>
    </submittedName>
</protein>
<organism evidence="1 2">
    <name type="scientific">Patagioenas fasciata monilis</name>
    <dbReference type="NCBI Taxonomy" id="372326"/>
    <lineage>
        <taxon>Eukaryota</taxon>
        <taxon>Metazoa</taxon>
        <taxon>Chordata</taxon>
        <taxon>Craniata</taxon>
        <taxon>Vertebrata</taxon>
        <taxon>Euteleostomi</taxon>
        <taxon>Archelosauria</taxon>
        <taxon>Archosauria</taxon>
        <taxon>Dinosauria</taxon>
        <taxon>Saurischia</taxon>
        <taxon>Theropoda</taxon>
        <taxon>Coelurosauria</taxon>
        <taxon>Aves</taxon>
        <taxon>Neognathae</taxon>
        <taxon>Neoaves</taxon>
        <taxon>Columbimorphae</taxon>
        <taxon>Columbiformes</taxon>
        <taxon>Columbidae</taxon>
        <taxon>Patagioenas</taxon>
    </lineage>
</organism>
<dbReference type="EMBL" id="LSYS01007721">
    <property type="protein sequence ID" value="OPJ70987.1"/>
    <property type="molecule type" value="Genomic_DNA"/>
</dbReference>
<proteinExistence type="predicted"/>
<name>A0A1V4JGU4_PATFA</name>
<reference evidence="1 2" key="1">
    <citation type="submission" date="2016-02" db="EMBL/GenBank/DDBJ databases">
        <title>Band-tailed pigeon sequencing and assembly.</title>
        <authorList>
            <person name="Soares A.E."/>
            <person name="Novak B.J."/>
            <person name="Rice E.S."/>
            <person name="O'Connell B."/>
            <person name="Chang D."/>
            <person name="Weber S."/>
            <person name="Shapiro B."/>
        </authorList>
    </citation>
    <scope>NUCLEOTIDE SEQUENCE [LARGE SCALE GENOMIC DNA]</scope>
    <source>
        <strain evidence="1">BTP2013</strain>
        <tissue evidence="1">Blood</tissue>
    </source>
</reference>
<keyword evidence="2" id="KW-1185">Reference proteome</keyword>